<keyword evidence="1" id="KW-0597">Phosphoprotein</keyword>
<feature type="domain" description="HTH LytTR-type" evidence="3">
    <location>
        <begin position="139"/>
        <end position="229"/>
    </location>
</feature>
<dbReference type="InterPro" id="IPR001789">
    <property type="entry name" value="Sig_transdc_resp-reg_receiver"/>
</dbReference>
<dbReference type="AlphaFoldDB" id="A0A7T7XMS6"/>
<dbReference type="KEGG" id="bhc:JFL75_20265"/>
<dbReference type="EMBL" id="CP067089">
    <property type="protein sequence ID" value="QQO09234.1"/>
    <property type="molecule type" value="Genomic_DNA"/>
</dbReference>
<protein>
    <submittedName>
        <fullName evidence="4">Response regulator transcription factor</fullName>
    </submittedName>
</protein>
<evidence type="ECO:0000259" key="2">
    <source>
        <dbReference type="PROSITE" id="PS50110"/>
    </source>
</evidence>
<dbReference type="GO" id="GO:0003677">
    <property type="term" value="F:DNA binding"/>
    <property type="evidence" value="ECO:0007669"/>
    <property type="project" value="InterPro"/>
</dbReference>
<dbReference type="PANTHER" id="PTHR37299">
    <property type="entry name" value="TRANSCRIPTIONAL REGULATOR-RELATED"/>
    <property type="match status" value="1"/>
</dbReference>
<accession>A0A7T7XMS6</accession>
<dbReference type="Gene3D" id="2.40.50.1020">
    <property type="entry name" value="LytTr DNA-binding domain"/>
    <property type="match status" value="1"/>
</dbReference>
<feature type="modified residue" description="4-aspartylphosphate" evidence="1">
    <location>
        <position position="65"/>
    </location>
</feature>
<dbReference type="Proteomes" id="UP000595917">
    <property type="component" value="Chromosome"/>
</dbReference>
<evidence type="ECO:0000313" key="5">
    <source>
        <dbReference type="Proteomes" id="UP000595917"/>
    </source>
</evidence>
<dbReference type="PROSITE" id="PS50930">
    <property type="entry name" value="HTH_LYTTR"/>
    <property type="match status" value="1"/>
</dbReference>
<dbReference type="PANTHER" id="PTHR37299:SF1">
    <property type="entry name" value="STAGE 0 SPORULATION PROTEIN A HOMOLOG"/>
    <property type="match status" value="1"/>
</dbReference>
<keyword evidence="5" id="KW-1185">Reference proteome</keyword>
<dbReference type="SMART" id="SM00850">
    <property type="entry name" value="LytTR"/>
    <property type="match status" value="1"/>
</dbReference>
<gene>
    <name evidence="4" type="ORF">JFL75_20265</name>
</gene>
<sequence length="245" mass="27895">MRRIFICDDNSDDAGRLGSILSDYYGDGETEILTYTEPQGLLDFLGKDRGQSPAHSRGFTAAFLDILMPGMNGTELAERMRSLGYTGTIVFLTNSNDYAAESYRVQAFSYLLKPADPGAVRDILLRIENNLGKEPNPEITVTIRRTAHRIHFSELLYTEIRNHTLLFFLKNGETLETFMKMKDTSPVLLADRRFAVCHNSFIINMDYVKRLEPGCVIMVNDDRIPIAKRSGAFKKQYMTYMFSKT</sequence>
<reference evidence="4" key="1">
    <citation type="submission" date="2021-01" db="EMBL/GenBank/DDBJ databases">
        <title>Description of Breznakiella homolactica.</title>
        <authorList>
            <person name="Song Y."/>
            <person name="Brune A."/>
        </authorList>
    </citation>
    <scope>NUCLEOTIDE SEQUENCE</scope>
    <source>
        <strain evidence="4">RmG30</strain>
    </source>
</reference>
<proteinExistence type="predicted"/>
<dbReference type="PROSITE" id="PS50110">
    <property type="entry name" value="RESPONSE_REGULATORY"/>
    <property type="match status" value="1"/>
</dbReference>
<evidence type="ECO:0000256" key="1">
    <source>
        <dbReference type="PROSITE-ProRule" id="PRU00169"/>
    </source>
</evidence>
<dbReference type="Pfam" id="PF00072">
    <property type="entry name" value="Response_reg"/>
    <property type="match status" value="1"/>
</dbReference>
<dbReference type="RefSeq" id="WP_215626540.1">
    <property type="nucleotide sequence ID" value="NZ_CP067089.2"/>
</dbReference>
<dbReference type="InterPro" id="IPR007492">
    <property type="entry name" value="LytTR_DNA-bd_dom"/>
</dbReference>
<evidence type="ECO:0000313" key="4">
    <source>
        <dbReference type="EMBL" id="QQO09234.1"/>
    </source>
</evidence>
<name>A0A7T7XMS6_9SPIR</name>
<dbReference type="Pfam" id="PF04397">
    <property type="entry name" value="LytTR"/>
    <property type="match status" value="1"/>
</dbReference>
<dbReference type="InterPro" id="IPR046947">
    <property type="entry name" value="LytR-like"/>
</dbReference>
<dbReference type="SUPFAM" id="SSF52172">
    <property type="entry name" value="CheY-like"/>
    <property type="match status" value="1"/>
</dbReference>
<evidence type="ECO:0000259" key="3">
    <source>
        <dbReference type="PROSITE" id="PS50930"/>
    </source>
</evidence>
<dbReference type="SMART" id="SM00448">
    <property type="entry name" value="REC"/>
    <property type="match status" value="1"/>
</dbReference>
<dbReference type="Gene3D" id="3.40.50.2300">
    <property type="match status" value="1"/>
</dbReference>
<organism evidence="4 5">
    <name type="scientific">Breznakiella homolactica</name>
    <dbReference type="NCBI Taxonomy" id="2798577"/>
    <lineage>
        <taxon>Bacteria</taxon>
        <taxon>Pseudomonadati</taxon>
        <taxon>Spirochaetota</taxon>
        <taxon>Spirochaetia</taxon>
        <taxon>Spirochaetales</taxon>
        <taxon>Breznakiellaceae</taxon>
        <taxon>Breznakiella</taxon>
    </lineage>
</organism>
<dbReference type="GO" id="GO:0000156">
    <property type="term" value="F:phosphorelay response regulator activity"/>
    <property type="evidence" value="ECO:0007669"/>
    <property type="project" value="InterPro"/>
</dbReference>
<feature type="domain" description="Response regulatory" evidence="2">
    <location>
        <begin position="3"/>
        <end position="128"/>
    </location>
</feature>
<dbReference type="InterPro" id="IPR011006">
    <property type="entry name" value="CheY-like_superfamily"/>
</dbReference>